<evidence type="ECO:0000256" key="1">
    <source>
        <dbReference type="SAM" id="MobiDB-lite"/>
    </source>
</evidence>
<reference evidence="3 4" key="1">
    <citation type="submission" date="2012-08" db="EMBL/GenBank/DDBJ databases">
        <title>Oryza genome evolution.</title>
        <authorList>
            <person name="Wing R.A."/>
        </authorList>
    </citation>
    <scope>NUCLEOTIDE SEQUENCE</scope>
</reference>
<feature type="region of interest" description="Disordered" evidence="1">
    <location>
        <begin position="67"/>
        <end position="114"/>
    </location>
</feature>
<keyword evidence="2" id="KW-0812">Transmembrane</keyword>
<keyword evidence="2" id="KW-1133">Transmembrane helix</keyword>
<dbReference type="HOGENOM" id="CLU_1588822_0_0_1"/>
<protein>
    <submittedName>
        <fullName evidence="3">Uncharacterized protein</fullName>
    </submittedName>
</protein>
<evidence type="ECO:0000313" key="3">
    <source>
        <dbReference type="EnsemblPlants" id="LPERR01G00460.1"/>
    </source>
</evidence>
<evidence type="ECO:0000256" key="2">
    <source>
        <dbReference type="SAM" id="Phobius"/>
    </source>
</evidence>
<evidence type="ECO:0000313" key="4">
    <source>
        <dbReference type="Proteomes" id="UP000032180"/>
    </source>
</evidence>
<reference evidence="4" key="2">
    <citation type="submission" date="2013-12" db="EMBL/GenBank/DDBJ databases">
        <authorList>
            <person name="Yu Y."/>
            <person name="Lee S."/>
            <person name="de Baynast K."/>
            <person name="Wissotski M."/>
            <person name="Liu L."/>
            <person name="Talag J."/>
            <person name="Goicoechea J."/>
            <person name="Angelova A."/>
            <person name="Jetty R."/>
            <person name="Kudrna D."/>
            <person name="Golser W."/>
            <person name="Rivera L."/>
            <person name="Zhang J."/>
            <person name="Wing R."/>
        </authorList>
    </citation>
    <scope>NUCLEOTIDE SEQUENCE</scope>
</reference>
<dbReference type="EnsemblPlants" id="LPERR01G00460.1">
    <property type="protein sequence ID" value="LPERR01G00460.1"/>
    <property type="gene ID" value="LPERR01G00460"/>
</dbReference>
<accession>A0A0D9UVV2</accession>
<dbReference type="Proteomes" id="UP000032180">
    <property type="component" value="Chromosome 1"/>
</dbReference>
<dbReference type="AlphaFoldDB" id="A0A0D9UVV2"/>
<keyword evidence="2" id="KW-0472">Membrane</keyword>
<reference evidence="3" key="3">
    <citation type="submission" date="2015-04" db="UniProtKB">
        <authorList>
            <consortium name="EnsemblPlants"/>
        </authorList>
    </citation>
    <scope>IDENTIFICATION</scope>
</reference>
<sequence length="168" mass="17884">MIMSTTSSFREQLLVLGEALLDLAADVSAAARAMDHSTVISLACAAVTVAIVLLCYVDICARLAAIHPPPPSPEKEADPAPPPLTEEEEKKASIDRIVISDDDDADAGKERSVTSSESPRVSFAAAFHVKEEPFAVAVEVKVKVKVKVKQPCVVGELKLVVSLLPLNR</sequence>
<feature type="transmembrane region" description="Helical" evidence="2">
    <location>
        <begin position="39"/>
        <end position="57"/>
    </location>
</feature>
<name>A0A0D9UVV2_9ORYZ</name>
<organism evidence="3 4">
    <name type="scientific">Leersia perrieri</name>
    <dbReference type="NCBI Taxonomy" id="77586"/>
    <lineage>
        <taxon>Eukaryota</taxon>
        <taxon>Viridiplantae</taxon>
        <taxon>Streptophyta</taxon>
        <taxon>Embryophyta</taxon>
        <taxon>Tracheophyta</taxon>
        <taxon>Spermatophyta</taxon>
        <taxon>Magnoliopsida</taxon>
        <taxon>Liliopsida</taxon>
        <taxon>Poales</taxon>
        <taxon>Poaceae</taxon>
        <taxon>BOP clade</taxon>
        <taxon>Oryzoideae</taxon>
        <taxon>Oryzeae</taxon>
        <taxon>Oryzinae</taxon>
        <taxon>Leersia</taxon>
    </lineage>
</organism>
<dbReference type="Gramene" id="LPERR01G00460.1">
    <property type="protein sequence ID" value="LPERR01G00460.1"/>
    <property type="gene ID" value="LPERR01G00460"/>
</dbReference>
<proteinExistence type="predicted"/>
<keyword evidence="4" id="KW-1185">Reference proteome</keyword>